<dbReference type="SUPFAM" id="SSF54211">
    <property type="entry name" value="Ribosomal protein S5 domain 2-like"/>
    <property type="match status" value="1"/>
</dbReference>
<dbReference type="GO" id="GO:0140469">
    <property type="term" value="P:GCN2-mediated signaling"/>
    <property type="evidence" value="ECO:0007669"/>
    <property type="project" value="TreeGrafter"/>
</dbReference>
<dbReference type="InterPro" id="IPR036956">
    <property type="entry name" value="Impact_N_sf"/>
</dbReference>
<dbReference type="InterPro" id="IPR020569">
    <property type="entry name" value="UPF0029_Impact_CS"/>
</dbReference>
<comment type="similarity">
    <text evidence="1">Belongs to the IMPACT family.</text>
</comment>
<evidence type="ECO:0000256" key="1">
    <source>
        <dbReference type="ARBA" id="ARBA00007665"/>
    </source>
</evidence>
<sequence>MTVPRMLVLRSARAIGTWSESSLVVEKKSKFQGRCCGLNSQDEIQHLLANLLTSNKSVSRATHSHIYAWRTGQPILVENSRTICPQKNGHRSRPANRQVRNLKQGFNDCGESGAGQRLLALLERSNIVNVIVVVTRWYGGTPLGSSRFRYISAAAVESLKNAGHLP</sequence>
<dbReference type="PROSITE" id="PS00910">
    <property type="entry name" value="UPF0029"/>
    <property type="match status" value="1"/>
</dbReference>
<dbReference type="PANTHER" id="PTHR16301:SF17">
    <property type="entry name" value="IMPACT FAMILY MEMBER YDL177C"/>
    <property type="match status" value="1"/>
</dbReference>
<dbReference type="Proteomes" id="UP000190274">
    <property type="component" value="Chromosome F"/>
</dbReference>
<evidence type="ECO:0000259" key="2">
    <source>
        <dbReference type="Pfam" id="PF01205"/>
    </source>
</evidence>
<dbReference type="InterPro" id="IPR023582">
    <property type="entry name" value="Impact"/>
</dbReference>
<dbReference type="STRING" id="1266660.A0A1G4JMJ3"/>
<dbReference type="InterPro" id="IPR020568">
    <property type="entry name" value="Ribosomal_Su5_D2-typ_SF"/>
</dbReference>
<dbReference type="AlphaFoldDB" id="A0A1G4JMJ3"/>
<proteinExistence type="inferred from homology"/>
<dbReference type="PANTHER" id="PTHR16301">
    <property type="entry name" value="IMPACT-RELATED"/>
    <property type="match status" value="1"/>
</dbReference>
<protein>
    <submittedName>
        <fullName evidence="3">LADA_0F10990g1_1</fullName>
    </submittedName>
</protein>
<dbReference type="InterPro" id="IPR001498">
    <property type="entry name" value="Impact_N"/>
</dbReference>
<keyword evidence="4" id="KW-1185">Reference proteome</keyword>
<gene>
    <name evidence="3" type="ORF">LADA_0F10990G</name>
</gene>
<dbReference type="Pfam" id="PF01205">
    <property type="entry name" value="Impact_N"/>
    <property type="match status" value="1"/>
</dbReference>
<dbReference type="GO" id="GO:0006446">
    <property type="term" value="P:regulation of translational initiation"/>
    <property type="evidence" value="ECO:0007669"/>
    <property type="project" value="TreeGrafter"/>
</dbReference>
<dbReference type="Gene3D" id="3.30.230.30">
    <property type="entry name" value="Impact, N-terminal domain"/>
    <property type="match status" value="1"/>
</dbReference>
<name>A0A1G4JMJ3_9SACH</name>
<dbReference type="OrthoDB" id="69641at2759"/>
<dbReference type="EMBL" id="LT598458">
    <property type="protein sequence ID" value="SCU91610.1"/>
    <property type="molecule type" value="Genomic_DNA"/>
</dbReference>
<organism evidence="3 4">
    <name type="scientific">Lachancea dasiensis</name>
    <dbReference type="NCBI Taxonomy" id="1072105"/>
    <lineage>
        <taxon>Eukaryota</taxon>
        <taxon>Fungi</taxon>
        <taxon>Dikarya</taxon>
        <taxon>Ascomycota</taxon>
        <taxon>Saccharomycotina</taxon>
        <taxon>Saccharomycetes</taxon>
        <taxon>Saccharomycetales</taxon>
        <taxon>Saccharomycetaceae</taxon>
        <taxon>Lachancea</taxon>
    </lineage>
</organism>
<feature type="domain" description="Impact N-terminal" evidence="2">
    <location>
        <begin position="27"/>
        <end position="158"/>
    </location>
</feature>
<evidence type="ECO:0000313" key="4">
    <source>
        <dbReference type="Proteomes" id="UP000190274"/>
    </source>
</evidence>
<dbReference type="GO" id="GO:0005737">
    <property type="term" value="C:cytoplasm"/>
    <property type="evidence" value="ECO:0007669"/>
    <property type="project" value="TreeGrafter"/>
</dbReference>
<evidence type="ECO:0000313" key="3">
    <source>
        <dbReference type="EMBL" id="SCU91610.1"/>
    </source>
</evidence>
<accession>A0A1G4JMJ3</accession>
<reference evidence="3 4" key="1">
    <citation type="submission" date="2016-03" db="EMBL/GenBank/DDBJ databases">
        <authorList>
            <person name="Devillers H."/>
        </authorList>
    </citation>
    <scope>NUCLEOTIDE SEQUENCE [LARGE SCALE GENOMIC DNA]</scope>
    <source>
        <strain evidence="3">CBS 10888</strain>
    </source>
</reference>